<evidence type="ECO:0000256" key="7">
    <source>
        <dbReference type="ARBA" id="ARBA00022777"/>
    </source>
</evidence>
<gene>
    <name evidence="11" type="primary">aroK</name>
    <name evidence="12" type="ORF">ACERLL_00480</name>
</gene>
<dbReference type="Pfam" id="PF01202">
    <property type="entry name" value="SKI"/>
    <property type="match status" value="1"/>
</dbReference>
<organism evidence="12 13">
    <name type="scientific">Thiohalorhabdus methylotrophus</name>
    <dbReference type="NCBI Taxonomy" id="3242694"/>
    <lineage>
        <taxon>Bacteria</taxon>
        <taxon>Pseudomonadati</taxon>
        <taxon>Pseudomonadota</taxon>
        <taxon>Gammaproteobacteria</taxon>
        <taxon>Thiohalorhabdales</taxon>
        <taxon>Thiohalorhabdaceae</taxon>
        <taxon>Thiohalorhabdus</taxon>
    </lineage>
</organism>
<protein>
    <recommendedName>
        <fullName evidence="3 11">Shikimate kinase</fullName>
        <shortName evidence="11">SK</shortName>
        <ecNumber evidence="3 11">2.7.1.71</ecNumber>
    </recommendedName>
</protein>
<dbReference type="InterPro" id="IPR023000">
    <property type="entry name" value="Shikimate_kinase_CS"/>
</dbReference>
<proteinExistence type="inferred from homology"/>
<dbReference type="HAMAP" id="MF_00109">
    <property type="entry name" value="Shikimate_kinase"/>
    <property type="match status" value="1"/>
</dbReference>
<feature type="binding site" evidence="11">
    <location>
        <begin position="13"/>
        <end position="18"/>
    </location>
    <ligand>
        <name>ATP</name>
        <dbReference type="ChEBI" id="CHEBI:30616"/>
    </ligand>
</feature>
<dbReference type="GO" id="GO:0004765">
    <property type="term" value="F:shikimate kinase activity"/>
    <property type="evidence" value="ECO:0007669"/>
    <property type="project" value="UniProtKB-EC"/>
</dbReference>
<evidence type="ECO:0000256" key="8">
    <source>
        <dbReference type="ARBA" id="ARBA00022840"/>
    </source>
</evidence>
<keyword evidence="11" id="KW-0963">Cytoplasm</keyword>
<evidence type="ECO:0000256" key="5">
    <source>
        <dbReference type="ARBA" id="ARBA00022679"/>
    </source>
</evidence>
<comment type="caution">
    <text evidence="11">Lacks conserved residue(s) required for the propagation of feature annotation.</text>
</comment>
<dbReference type="InterPro" id="IPR031322">
    <property type="entry name" value="Shikimate/glucono_kinase"/>
</dbReference>
<sequence>MPGDKVYLVGPMGAGKSTVARLLAPRLQAGVVDLDAEIEDAFGRSIPELFAEHGESGFRDREERVLAEVAQRPGPLVVATGGGVILRDANRRVMAASGTMVYLHADVDTLLARTAGSANRPLLQVADPRAKLAALQAERDPLYREAAILVEGAESSPAEVAEEILHRLADAGDTPVE</sequence>
<keyword evidence="13" id="KW-1185">Reference proteome</keyword>
<dbReference type="PANTHER" id="PTHR21087">
    <property type="entry name" value="SHIKIMATE KINASE"/>
    <property type="match status" value="1"/>
</dbReference>
<comment type="cofactor">
    <cofactor evidence="11">
        <name>Mg(2+)</name>
        <dbReference type="ChEBI" id="CHEBI:18420"/>
    </cofactor>
    <text evidence="11">Binds 1 Mg(2+) ion per subunit.</text>
</comment>
<evidence type="ECO:0000313" key="12">
    <source>
        <dbReference type="EMBL" id="MFA9459300.1"/>
    </source>
</evidence>
<dbReference type="SUPFAM" id="SSF52540">
    <property type="entry name" value="P-loop containing nucleoside triphosphate hydrolases"/>
    <property type="match status" value="1"/>
</dbReference>
<name>A0ABV4TRW4_9GAMM</name>
<comment type="catalytic activity">
    <reaction evidence="10 11">
        <text>shikimate + ATP = 3-phosphoshikimate + ADP + H(+)</text>
        <dbReference type="Rhea" id="RHEA:13121"/>
        <dbReference type="ChEBI" id="CHEBI:15378"/>
        <dbReference type="ChEBI" id="CHEBI:30616"/>
        <dbReference type="ChEBI" id="CHEBI:36208"/>
        <dbReference type="ChEBI" id="CHEBI:145989"/>
        <dbReference type="ChEBI" id="CHEBI:456216"/>
        <dbReference type="EC" id="2.7.1.71"/>
    </reaction>
</comment>
<feature type="binding site" evidence="11">
    <location>
        <position position="139"/>
    </location>
    <ligand>
        <name>substrate</name>
    </ligand>
</feature>
<dbReference type="InterPro" id="IPR027417">
    <property type="entry name" value="P-loop_NTPase"/>
</dbReference>
<accession>A0ABV4TRW4</accession>
<comment type="caution">
    <text evidence="12">The sequence shown here is derived from an EMBL/GenBank/DDBJ whole genome shotgun (WGS) entry which is preliminary data.</text>
</comment>
<feature type="binding site" evidence="11">
    <location>
        <position position="120"/>
    </location>
    <ligand>
        <name>ATP</name>
        <dbReference type="ChEBI" id="CHEBI:30616"/>
    </ligand>
</feature>
<dbReference type="EC" id="2.7.1.71" evidence="3 11"/>
<feature type="binding site" evidence="11">
    <location>
        <position position="59"/>
    </location>
    <ligand>
        <name>substrate</name>
    </ligand>
</feature>
<comment type="similarity">
    <text evidence="2 11">Belongs to the shikimate kinase family.</text>
</comment>
<evidence type="ECO:0000313" key="13">
    <source>
        <dbReference type="Proteomes" id="UP001575181"/>
    </source>
</evidence>
<feature type="binding site" evidence="11">
    <location>
        <position position="35"/>
    </location>
    <ligand>
        <name>substrate</name>
    </ligand>
</feature>
<evidence type="ECO:0000256" key="11">
    <source>
        <dbReference type="HAMAP-Rule" id="MF_00109"/>
    </source>
</evidence>
<dbReference type="Gene3D" id="3.40.50.300">
    <property type="entry name" value="P-loop containing nucleotide triphosphate hydrolases"/>
    <property type="match status" value="1"/>
</dbReference>
<keyword evidence="4 11" id="KW-0028">Amino-acid biosynthesis</keyword>
<keyword evidence="9 11" id="KW-0057">Aromatic amino acid biosynthesis</keyword>
<evidence type="ECO:0000256" key="2">
    <source>
        <dbReference type="ARBA" id="ARBA00006997"/>
    </source>
</evidence>
<dbReference type="PROSITE" id="PS01128">
    <property type="entry name" value="SHIKIMATE_KINASE"/>
    <property type="match status" value="1"/>
</dbReference>
<keyword evidence="6 11" id="KW-0547">Nucleotide-binding</keyword>
<evidence type="ECO:0000256" key="1">
    <source>
        <dbReference type="ARBA" id="ARBA00004842"/>
    </source>
</evidence>
<evidence type="ECO:0000256" key="10">
    <source>
        <dbReference type="ARBA" id="ARBA00048567"/>
    </source>
</evidence>
<feature type="binding site" evidence="11">
    <location>
        <position position="82"/>
    </location>
    <ligand>
        <name>substrate</name>
    </ligand>
</feature>
<evidence type="ECO:0000256" key="9">
    <source>
        <dbReference type="ARBA" id="ARBA00023141"/>
    </source>
</evidence>
<dbReference type="InterPro" id="IPR000623">
    <property type="entry name" value="Shikimate_kinase/TSH1"/>
</dbReference>
<dbReference type="Proteomes" id="UP001575181">
    <property type="component" value="Unassembled WGS sequence"/>
</dbReference>
<dbReference type="EMBL" id="JBGUAW010000001">
    <property type="protein sequence ID" value="MFA9459300.1"/>
    <property type="molecule type" value="Genomic_DNA"/>
</dbReference>
<evidence type="ECO:0000256" key="6">
    <source>
        <dbReference type="ARBA" id="ARBA00022741"/>
    </source>
</evidence>
<keyword evidence="11" id="KW-0460">Magnesium</keyword>
<keyword evidence="7 11" id="KW-0418">Kinase</keyword>
<comment type="function">
    <text evidence="11">Catalyzes the specific phosphorylation of the 3-hydroxyl group of shikimic acid using ATP as a cosubstrate.</text>
</comment>
<comment type="pathway">
    <text evidence="1 11">Metabolic intermediate biosynthesis; chorismate biosynthesis; chorismate from D-erythrose 4-phosphate and phosphoenolpyruvate: step 5/7.</text>
</comment>
<keyword evidence="11" id="KW-0479">Metal-binding</keyword>
<keyword evidence="5 11" id="KW-0808">Transferase</keyword>
<comment type="subunit">
    <text evidence="11">Monomer.</text>
</comment>
<dbReference type="PANTHER" id="PTHR21087:SF16">
    <property type="entry name" value="SHIKIMATE KINASE 1, CHLOROPLASTIC"/>
    <property type="match status" value="1"/>
</dbReference>
<feature type="binding site" evidence="11">
    <location>
        <position position="17"/>
    </location>
    <ligand>
        <name>Mg(2+)</name>
        <dbReference type="ChEBI" id="CHEBI:18420"/>
    </ligand>
</feature>
<evidence type="ECO:0000256" key="4">
    <source>
        <dbReference type="ARBA" id="ARBA00022605"/>
    </source>
</evidence>
<dbReference type="CDD" id="cd00464">
    <property type="entry name" value="SK"/>
    <property type="match status" value="1"/>
</dbReference>
<dbReference type="RefSeq" id="WP_373654091.1">
    <property type="nucleotide sequence ID" value="NZ_JBGUAW010000001.1"/>
</dbReference>
<keyword evidence="8 11" id="KW-0067">ATP-binding</keyword>
<reference evidence="12 13" key="1">
    <citation type="submission" date="2024-08" db="EMBL/GenBank/DDBJ databases">
        <title>Whole-genome sequencing of halo(alkali)philic microorganisms from hypersaline lakes.</title>
        <authorList>
            <person name="Sorokin D.Y."/>
            <person name="Merkel A.Y."/>
            <person name="Messina E."/>
            <person name="Yakimov M."/>
        </authorList>
    </citation>
    <scope>NUCLEOTIDE SEQUENCE [LARGE SCALE GENOMIC DNA]</scope>
    <source>
        <strain evidence="12 13">Cl-TMA</strain>
    </source>
</reference>
<comment type="subcellular location">
    <subcellularLocation>
        <location evidence="11">Cytoplasm</location>
    </subcellularLocation>
</comment>
<evidence type="ECO:0000256" key="3">
    <source>
        <dbReference type="ARBA" id="ARBA00012154"/>
    </source>
</evidence>
<dbReference type="PRINTS" id="PR01100">
    <property type="entry name" value="SHIKIMTKNASE"/>
</dbReference>